<comment type="catalytic activity">
    <reaction evidence="7 8">
        <text>(6S)-NADPHX + ATP = ADP + phosphate + NADPH + H(+)</text>
        <dbReference type="Rhea" id="RHEA:32231"/>
        <dbReference type="ChEBI" id="CHEBI:15378"/>
        <dbReference type="ChEBI" id="CHEBI:30616"/>
        <dbReference type="ChEBI" id="CHEBI:43474"/>
        <dbReference type="ChEBI" id="CHEBI:57783"/>
        <dbReference type="ChEBI" id="CHEBI:64076"/>
        <dbReference type="ChEBI" id="CHEBI:456216"/>
        <dbReference type="EC" id="4.2.1.93"/>
    </reaction>
</comment>
<dbReference type="GO" id="GO:0005524">
    <property type="term" value="F:ATP binding"/>
    <property type="evidence" value="ECO:0007669"/>
    <property type="project" value="UniProtKB-KW"/>
</dbReference>
<keyword evidence="3 8" id="KW-0067">ATP-binding</keyword>
<dbReference type="PROSITE" id="PS01050">
    <property type="entry name" value="YJEF_C_2"/>
    <property type="match status" value="1"/>
</dbReference>
<keyword evidence="8" id="KW-0963">Cytoplasm</keyword>
<dbReference type="InterPro" id="IPR017953">
    <property type="entry name" value="Carbohydrate_kinase_pred_CS"/>
</dbReference>
<keyword evidence="2 8" id="KW-0547">Nucleotide-binding</keyword>
<dbReference type="CDD" id="cd01171">
    <property type="entry name" value="YXKO-related"/>
    <property type="match status" value="1"/>
</dbReference>
<dbReference type="Gene3D" id="3.40.1190.20">
    <property type="match status" value="1"/>
</dbReference>
<dbReference type="EC" id="4.2.1.93" evidence="8"/>
<feature type="binding site" evidence="8">
    <location>
        <begin position="233"/>
        <end position="242"/>
    </location>
    <ligand>
        <name>ATP</name>
        <dbReference type="ChEBI" id="CHEBI:30616"/>
    </ligand>
</feature>
<dbReference type="PANTHER" id="PTHR12592:SF0">
    <property type="entry name" value="ATP-DEPENDENT (S)-NAD(P)H-HYDRATE DEHYDRATASE"/>
    <property type="match status" value="1"/>
</dbReference>
<dbReference type="GO" id="GO:0046496">
    <property type="term" value="P:nicotinamide nucleotide metabolic process"/>
    <property type="evidence" value="ECO:0007669"/>
    <property type="project" value="UniProtKB-UniRule"/>
</dbReference>
<keyword evidence="1 8" id="KW-0597">Phosphoprotein</keyword>
<dbReference type="HAMAP" id="MF_01965">
    <property type="entry name" value="NADHX_dehydratase"/>
    <property type="match status" value="1"/>
</dbReference>
<keyword evidence="5 8" id="KW-0520">NAD</keyword>
<evidence type="ECO:0000256" key="2">
    <source>
        <dbReference type="ARBA" id="ARBA00022741"/>
    </source>
</evidence>
<comment type="subcellular location">
    <subcellularLocation>
        <location evidence="8">Cytoplasm</location>
    </subcellularLocation>
</comment>
<feature type="domain" description="YjeF C-terminal" evidence="9">
    <location>
        <begin position="8"/>
        <end position="318"/>
    </location>
</feature>
<evidence type="ECO:0000256" key="8">
    <source>
        <dbReference type="HAMAP-Rule" id="MF_03157"/>
    </source>
</evidence>
<dbReference type="GO" id="GO:0047453">
    <property type="term" value="F:ATP-dependent NAD(P)H-hydrate dehydratase activity"/>
    <property type="evidence" value="ECO:0007669"/>
    <property type="project" value="UniProtKB-UniRule"/>
</dbReference>
<comment type="function">
    <text evidence="8">Catalyzes the dehydration of the S-form of NAD(P)HX at the expense of ATP, which is converted to ADP. Together with NAD(P)HX epimerase, which catalyzes the epimerization of the S- and R-forms, the enzyme allows the repair of both epimers of NAD(P)HX, a damaged form of NAD(P)H that is a result of enzymatic or heat-dependent hydration.</text>
</comment>
<comment type="similarity">
    <text evidence="8">Belongs to the NnrD/CARKD family.</text>
</comment>
<dbReference type="Proteomes" id="UP000664169">
    <property type="component" value="Unassembled WGS sequence"/>
</dbReference>
<feature type="binding site" evidence="8">
    <location>
        <begin position="175"/>
        <end position="181"/>
    </location>
    <ligand>
        <name>(6S)-NADPHX</name>
        <dbReference type="ChEBI" id="CHEBI:64076"/>
    </ligand>
</feature>
<dbReference type="AlphaFoldDB" id="A0A8H3FCG4"/>
<evidence type="ECO:0000256" key="7">
    <source>
        <dbReference type="ARBA" id="ARBA00047472"/>
    </source>
</evidence>
<comment type="caution">
    <text evidence="10">The sequence shown here is derived from an EMBL/GenBank/DDBJ whole genome shotgun (WGS) entry which is preliminary data.</text>
</comment>
<sequence length="327" mass="34884">MSPATREILSKVKMMVPPMLDKFHKGQLGKIAVIGGSKNYTGAPYFSANASAHLGADLSYVICEPSAAPVIKSYSPNLMVAPLMRESGTPYPQDPHPPNPDSVASNVFELMNRQHVIVVGPGLGRDELMQATAKKVIEEARKQRIPLVLDADALQIVNAEPNSVSGWKEVVLTPNVVEFGRLAKAVDVDISGIKPEEACEKVSSKLGGICIIQKGEVDYISAGGKTMICDLEGGKKRSGGQGDTLTGSIATLLGWRKAYMDGIWDTEGSLDEDEMVMLAAFGGAAITRECSRLAFKEKGRALQASDVGDKVPAAFLNIIGEKEASKL</sequence>
<name>A0A8H3FCG4_9LECA</name>
<evidence type="ECO:0000259" key="9">
    <source>
        <dbReference type="PROSITE" id="PS51383"/>
    </source>
</evidence>
<evidence type="ECO:0000313" key="10">
    <source>
        <dbReference type="EMBL" id="CAF9921045.1"/>
    </source>
</evidence>
<dbReference type="NCBIfam" id="TIGR00196">
    <property type="entry name" value="yjeF_cterm"/>
    <property type="match status" value="1"/>
</dbReference>
<comment type="cofactor">
    <cofactor evidence="8">
        <name>Mg(2+)</name>
        <dbReference type="ChEBI" id="CHEBI:18420"/>
    </cofactor>
</comment>
<evidence type="ECO:0000256" key="3">
    <source>
        <dbReference type="ARBA" id="ARBA00022840"/>
    </source>
</evidence>
<dbReference type="PROSITE" id="PS01049">
    <property type="entry name" value="YJEF_C_1"/>
    <property type="match status" value="1"/>
</dbReference>
<dbReference type="OrthoDB" id="8110916at2759"/>
<proteinExistence type="inferred from homology"/>
<accession>A0A8H3FCG4</accession>
<gene>
    <name evidence="10" type="ORF">GOMPHAMPRED_002212</name>
</gene>
<evidence type="ECO:0000313" key="11">
    <source>
        <dbReference type="Proteomes" id="UP000664169"/>
    </source>
</evidence>
<feature type="binding site" evidence="8">
    <location>
        <position position="122"/>
    </location>
    <ligand>
        <name>(6S)-NADPHX</name>
        <dbReference type="ChEBI" id="CHEBI:64076"/>
    </ligand>
</feature>
<feature type="binding site" evidence="8">
    <location>
        <begin position="214"/>
        <end position="218"/>
    </location>
    <ligand>
        <name>ATP</name>
        <dbReference type="ChEBI" id="CHEBI:30616"/>
    </ligand>
</feature>
<keyword evidence="6 8" id="KW-0456">Lyase</keyword>
<dbReference type="EMBL" id="CAJPDQ010000016">
    <property type="protein sequence ID" value="CAF9921045.1"/>
    <property type="molecule type" value="Genomic_DNA"/>
</dbReference>
<evidence type="ECO:0000256" key="6">
    <source>
        <dbReference type="ARBA" id="ARBA00023239"/>
    </source>
</evidence>
<dbReference type="GO" id="GO:0005737">
    <property type="term" value="C:cytoplasm"/>
    <property type="evidence" value="ECO:0007669"/>
    <property type="project" value="UniProtKB-SubCell"/>
</dbReference>
<dbReference type="GO" id="GO:0110051">
    <property type="term" value="P:metabolite repair"/>
    <property type="evidence" value="ECO:0007669"/>
    <property type="project" value="TreeGrafter"/>
</dbReference>
<dbReference type="Pfam" id="PF01256">
    <property type="entry name" value="Carb_kinase"/>
    <property type="match status" value="1"/>
</dbReference>
<dbReference type="PROSITE" id="PS51383">
    <property type="entry name" value="YJEF_C_3"/>
    <property type="match status" value="1"/>
</dbReference>
<dbReference type="FunFam" id="3.40.1190.20:FF:000023">
    <property type="entry name" value="ATP-dependent (S)-NAD(P)H-hydrate dehydratase"/>
    <property type="match status" value="1"/>
</dbReference>
<reference evidence="10" key="1">
    <citation type="submission" date="2021-03" db="EMBL/GenBank/DDBJ databases">
        <authorList>
            <person name="Tagirdzhanova G."/>
        </authorList>
    </citation>
    <scope>NUCLEOTIDE SEQUENCE</scope>
</reference>
<evidence type="ECO:0000256" key="4">
    <source>
        <dbReference type="ARBA" id="ARBA00022857"/>
    </source>
</evidence>
<evidence type="ECO:0000256" key="1">
    <source>
        <dbReference type="ARBA" id="ARBA00022553"/>
    </source>
</evidence>
<evidence type="ECO:0000256" key="5">
    <source>
        <dbReference type="ARBA" id="ARBA00023027"/>
    </source>
</evidence>
<protein>
    <recommendedName>
        <fullName evidence="8">ATP-dependent (S)-NAD(P)H-hydrate dehydratase</fullName>
        <ecNumber evidence="8">4.2.1.93</ecNumber>
    </recommendedName>
    <alternativeName>
        <fullName evidence="8">ATP-dependent NAD(P)HX dehydratase</fullName>
    </alternativeName>
</protein>
<organism evidence="10 11">
    <name type="scientific">Gomphillus americanus</name>
    <dbReference type="NCBI Taxonomy" id="1940652"/>
    <lineage>
        <taxon>Eukaryota</taxon>
        <taxon>Fungi</taxon>
        <taxon>Dikarya</taxon>
        <taxon>Ascomycota</taxon>
        <taxon>Pezizomycotina</taxon>
        <taxon>Lecanoromycetes</taxon>
        <taxon>OSLEUM clade</taxon>
        <taxon>Ostropomycetidae</taxon>
        <taxon>Ostropales</taxon>
        <taxon>Graphidaceae</taxon>
        <taxon>Gomphilloideae</taxon>
        <taxon>Gomphillus</taxon>
    </lineage>
</organism>
<dbReference type="SUPFAM" id="SSF53613">
    <property type="entry name" value="Ribokinase-like"/>
    <property type="match status" value="1"/>
</dbReference>
<keyword evidence="11" id="KW-1185">Reference proteome</keyword>
<keyword evidence="4" id="KW-0521">NADP</keyword>
<feature type="binding site" evidence="8">
    <location>
        <position position="243"/>
    </location>
    <ligand>
        <name>(6S)-NADPHX</name>
        <dbReference type="ChEBI" id="CHEBI:64076"/>
    </ligand>
</feature>
<dbReference type="PANTHER" id="PTHR12592">
    <property type="entry name" value="ATP-DEPENDENT (S)-NAD(P)H-HYDRATE DEHYDRATASE FAMILY MEMBER"/>
    <property type="match status" value="1"/>
</dbReference>
<dbReference type="InterPro" id="IPR000631">
    <property type="entry name" value="CARKD"/>
</dbReference>
<dbReference type="InterPro" id="IPR029056">
    <property type="entry name" value="Ribokinase-like"/>
</dbReference>
<comment type="catalytic activity">
    <reaction evidence="8">
        <text>(6S)-NADHX + ATP = ADP + phosphate + NADH + H(+)</text>
        <dbReference type="Rhea" id="RHEA:19017"/>
        <dbReference type="ChEBI" id="CHEBI:15378"/>
        <dbReference type="ChEBI" id="CHEBI:30616"/>
        <dbReference type="ChEBI" id="CHEBI:43474"/>
        <dbReference type="ChEBI" id="CHEBI:57945"/>
        <dbReference type="ChEBI" id="CHEBI:64074"/>
        <dbReference type="ChEBI" id="CHEBI:456216"/>
        <dbReference type="EC" id="4.2.1.93"/>
    </reaction>
</comment>